<proteinExistence type="predicted"/>
<dbReference type="STRING" id="1123323.SAMN05216245_103166"/>
<feature type="transmembrane region" description="Helical" evidence="1">
    <location>
        <begin position="314"/>
        <end position="347"/>
    </location>
</feature>
<keyword evidence="1" id="KW-0812">Transmembrane</keyword>
<reference evidence="2 3" key="1">
    <citation type="submission" date="2016-10" db="EMBL/GenBank/DDBJ databases">
        <authorList>
            <person name="de Groot N.N."/>
        </authorList>
    </citation>
    <scope>NUCLEOTIDE SEQUENCE [LARGE SCALE GENOMIC DNA]</scope>
    <source>
        <strain evidence="2 3">DSM 9236</strain>
    </source>
</reference>
<evidence type="ECO:0000313" key="3">
    <source>
        <dbReference type="Proteomes" id="UP000198896"/>
    </source>
</evidence>
<name>A0A1I1Z7I7_9FIRM</name>
<accession>A0A1I1Z7I7</accession>
<evidence type="ECO:0008006" key="4">
    <source>
        <dbReference type="Google" id="ProtNLM"/>
    </source>
</evidence>
<feature type="transmembrane region" description="Helical" evidence="1">
    <location>
        <begin position="280"/>
        <end position="302"/>
    </location>
</feature>
<keyword evidence="1" id="KW-0472">Membrane</keyword>
<feature type="transmembrane region" description="Helical" evidence="1">
    <location>
        <begin position="45"/>
        <end position="62"/>
    </location>
</feature>
<dbReference type="RefSeq" id="WP_093912991.1">
    <property type="nucleotide sequence ID" value="NZ_FONL01000003.1"/>
</dbReference>
<keyword evidence="1" id="KW-1133">Transmembrane helix</keyword>
<evidence type="ECO:0000256" key="1">
    <source>
        <dbReference type="SAM" id="Phobius"/>
    </source>
</evidence>
<keyword evidence="3" id="KW-1185">Reference proteome</keyword>
<sequence length="530" mass="60730">MSKEKEHLVVKASGLGICLFILFFGILAGDIVLSNEDMEFFPKSVILLTASVCAGISFRLLLKRGFAWDRIGETDFQEKKNSLNRRIYEFFHPFKIKYEDAPPDSTVLEKKLTVFKQEYAGFCKGQELRYTVTNFYRHILQLQKKRLDRLGLRMEVSLERKCYTQETPVRESCFFDGCFLHTAASENVAGFYRYLQGNRTVFEQRNNDCADYDLIGALKARDGQAVTCPSCGAKAKMEEMTSGCPYCGVKFRMEDLSERVSGFALRKDYRLLETVFQGKLYAYAKTIIFAVALMLCALAVWWMKPLEGLTVAGFSYSIGVFLFTAVLCLLVTIVSVMVISIPLLAVLGVAYRMMRPSLFPHVRRERRTDTHWKDAVRFDKNFSLQDFFANVENKLSGIHFADTEEQVNAFSCLSLTDFLPGYRDVASCSFDSLELLDFRVDGDRQLARVRAEMELLRWRNGTMKEEKESVELLLAKAASCLAQAVFEPIVLRCRSCGSSLDLMEGRRCLYCGREMELENYDWSIREYKIV</sequence>
<organism evidence="2 3">
    <name type="scientific">Succiniclasticum ruminis DSM 9236</name>
    <dbReference type="NCBI Taxonomy" id="1123323"/>
    <lineage>
        <taxon>Bacteria</taxon>
        <taxon>Bacillati</taxon>
        <taxon>Bacillota</taxon>
        <taxon>Negativicutes</taxon>
        <taxon>Acidaminococcales</taxon>
        <taxon>Acidaminococcaceae</taxon>
        <taxon>Succiniclasticum</taxon>
    </lineage>
</organism>
<dbReference type="AlphaFoldDB" id="A0A1I1Z7I7"/>
<dbReference type="OrthoDB" id="1711141at2"/>
<gene>
    <name evidence="2" type="ORF">SAMN05216245_103166</name>
</gene>
<dbReference type="Proteomes" id="UP000198896">
    <property type="component" value="Unassembled WGS sequence"/>
</dbReference>
<evidence type="ECO:0000313" key="2">
    <source>
        <dbReference type="EMBL" id="SFE27512.1"/>
    </source>
</evidence>
<dbReference type="EMBL" id="FONL01000003">
    <property type="protein sequence ID" value="SFE27512.1"/>
    <property type="molecule type" value="Genomic_DNA"/>
</dbReference>
<protein>
    <recommendedName>
        <fullName evidence="4">Zinc ribbon domain-containing protein</fullName>
    </recommendedName>
</protein>
<feature type="transmembrane region" description="Helical" evidence="1">
    <location>
        <begin position="12"/>
        <end position="33"/>
    </location>
</feature>